<dbReference type="Proteomes" id="UP000461443">
    <property type="component" value="Unassembled WGS sequence"/>
</dbReference>
<dbReference type="InterPro" id="IPR007985">
    <property type="entry name" value="Hemolysn_expr_modulating_HHA"/>
</dbReference>
<dbReference type="InterPro" id="IPR036666">
    <property type="entry name" value="HHA_sf"/>
</dbReference>
<reference evidence="2 3" key="1">
    <citation type="submission" date="2019-12" db="EMBL/GenBank/DDBJ databases">
        <authorList>
            <person name="Lee S.D."/>
        </authorList>
    </citation>
    <scope>NUCLEOTIDE SEQUENCE [LARGE SCALE GENOMIC DNA]</scope>
    <source>
        <strain evidence="2 3">SAP-6</strain>
    </source>
</reference>
<gene>
    <name evidence="2" type="primary">hha</name>
    <name evidence="2" type="ORF">GRH90_04255</name>
</gene>
<protein>
    <submittedName>
        <fullName evidence="2">Hemolysin expression modulator Hha</fullName>
    </submittedName>
</protein>
<comment type="caution">
    <text evidence="2">The sequence shown here is derived from an EMBL/GenBank/DDBJ whole genome shotgun (WGS) entry which is preliminary data.</text>
</comment>
<dbReference type="RefSeq" id="WP_162364640.1">
    <property type="nucleotide sequence ID" value="NZ_WUBS01000002.1"/>
</dbReference>
<dbReference type="Gene3D" id="1.20.1280.40">
    <property type="entry name" value="HHA"/>
    <property type="match status" value="1"/>
</dbReference>
<dbReference type="EMBL" id="WUBS01000002">
    <property type="protein sequence ID" value="NDL61973.1"/>
    <property type="molecule type" value="Genomic_DNA"/>
</dbReference>
<organism evidence="2 3">
    <name type="scientific">Acerihabitans arboris</name>
    <dbReference type="NCBI Taxonomy" id="2691583"/>
    <lineage>
        <taxon>Bacteria</taxon>
        <taxon>Pseudomonadati</taxon>
        <taxon>Pseudomonadota</taxon>
        <taxon>Gammaproteobacteria</taxon>
        <taxon>Enterobacterales</taxon>
        <taxon>Pectobacteriaceae</taxon>
        <taxon>Acerihabitans</taxon>
    </lineage>
</organism>
<sequence length="67" mass="7909">MGKVDFLMRLRRCSTVETLEKVVEHMKERLPEAELVEFYGAADHRLAELTMGKLYDRVPPAVWQYVR</sequence>
<evidence type="ECO:0000313" key="2">
    <source>
        <dbReference type="EMBL" id="NDL61973.1"/>
    </source>
</evidence>
<accession>A0A845SAX9</accession>
<dbReference type="Pfam" id="PF05321">
    <property type="entry name" value="HHA"/>
    <property type="match status" value="1"/>
</dbReference>
<evidence type="ECO:0000256" key="1">
    <source>
        <dbReference type="ARBA" id="ARBA00010526"/>
    </source>
</evidence>
<proteinExistence type="inferred from homology"/>
<reference evidence="2 3" key="2">
    <citation type="submission" date="2020-02" db="EMBL/GenBank/DDBJ databases">
        <title>The new genus of Enterobacteriales.</title>
        <authorList>
            <person name="Kim I.S."/>
        </authorList>
    </citation>
    <scope>NUCLEOTIDE SEQUENCE [LARGE SCALE GENOMIC DNA]</scope>
    <source>
        <strain evidence="2 3">SAP-6</strain>
    </source>
</reference>
<keyword evidence="3" id="KW-1185">Reference proteome</keyword>
<name>A0A845SAX9_9GAMM</name>
<dbReference type="SUPFAM" id="SSF68989">
    <property type="entry name" value="Hemolysin expression modulating protein HHA"/>
    <property type="match status" value="1"/>
</dbReference>
<dbReference type="NCBIfam" id="NF008191">
    <property type="entry name" value="PRK10945.1"/>
    <property type="match status" value="1"/>
</dbReference>
<comment type="similarity">
    <text evidence="1">Belongs to the Hha/YmoA/Cnu family.</text>
</comment>
<evidence type="ECO:0000313" key="3">
    <source>
        <dbReference type="Proteomes" id="UP000461443"/>
    </source>
</evidence>
<dbReference type="AlphaFoldDB" id="A0A845SAX9"/>